<dbReference type="OrthoDB" id="341259at2759"/>
<keyword evidence="1" id="KW-0040">ANK repeat</keyword>
<reference evidence="2" key="1">
    <citation type="journal article" date="2021" name="Nat. Commun.">
        <title>Genetic determinants of endophytism in the Arabidopsis root mycobiome.</title>
        <authorList>
            <person name="Mesny F."/>
            <person name="Miyauchi S."/>
            <person name="Thiergart T."/>
            <person name="Pickel B."/>
            <person name="Atanasova L."/>
            <person name="Karlsson M."/>
            <person name="Huettel B."/>
            <person name="Barry K.W."/>
            <person name="Haridas S."/>
            <person name="Chen C."/>
            <person name="Bauer D."/>
            <person name="Andreopoulos W."/>
            <person name="Pangilinan J."/>
            <person name="LaButti K."/>
            <person name="Riley R."/>
            <person name="Lipzen A."/>
            <person name="Clum A."/>
            <person name="Drula E."/>
            <person name="Henrissat B."/>
            <person name="Kohler A."/>
            <person name="Grigoriev I.V."/>
            <person name="Martin F.M."/>
            <person name="Hacquard S."/>
        </authorList>
    </citation>
    <scope>NUCLEOTIDE SEQUENCE</scope>
    <source>
        <strain evidence="2">FSSC 5 MPI-SDFR-AT-0091</strain>
    </source>
</reference>
<dbReference type="Pfam" id="PF12796">
    <property type="entry name" value="Ank_2"/>
    <property type="match status" value="1"/>
</dbReference>
<feature type="repeat" description="ANK" evidence="1">
    <location>
        <begin position="52"/>
        <end position="84"/>
    </location>
</feature>
<proteinExistence type="predicted"/>
<dbReference type="Proteomes" id="UP000736672">
    <property type="component" value="Unassembled WGS sequence"/>
</dbReference>
<evidence type="ECO:0000256" key="1">
    <source>
        <dbReference type="PROSITE-ProRule" id="PRU00023"/>
    </source>
</evidence>
<dbReference type="PANTHER" id="PTHR24118">
    <property type="entry name" value="POTE ANKYRIN DOMAIN"/>
    <property type="match status" value="1"/>
</dbReference>
<evidence type="ECO:0000313" key="2">
    <source>
        <dbReference type="EMBL" id="KAH7232124.1"/>
    </source>
</evidence>
<dbReference type="InterPro" id="IPR002110">
    <property type="entry name" value="Ankyrin_rpt"/>
</dbReference>
<dbReference type="SMART" id="SM00248">
    <property type="entry name" value="ANK"/>
    <property type="match status" value="3"/>
</dbReference>
<dbReference type="PRINTS" id="PR01415">
    <property type="entry name" value="ANKYRIN"/>
</dbReference>
<feature type="repeat" description="ANK" evidence="1">
    <location>
        <begin position="15"/>
        <end position="36"/>
    </location>
</feature>
<accession>A0A9P9JX74</accession>
<dbReference type="PROSITE" id="PS50297">
    <property type="entry name" value="ANK_REP_REGION"/>
    <property type="match status" value="1"/>
</dbReference>
<comment type="caution">
    <text evidence="2">The sequence shown here is derived from an EMBL/GenBank/DDBJ whole genome shotgun (WGS) entry which is preliminary data.</text>
</comment>
<evidence type="ECO:0000313" key="3">
    <source>
        <dbReference type="Proteomes" id="UP000736672"/>
    </source>
</evidence>
<sequence length="173" mass="19180">MIQSGKFSPCLRTDDGWTALHWAVKRSHPDVVAFLLTLPNTESLLACKGGLEGCTVLHFAVKYYFSSMVEAVLKAKADVTAQDRLGRISLYLTVWIVQEDAVEQLLSSGADPNIRSVYGTTLHCATPKKTLTAMSFYSTWSTAIELESFHGVQLKDLVTKENKWCEFVEGETA</sequence>
<dbReference type="SUPFAM" id="SSF48403">
    <property type="entry name" value="Ankyrin repeat"/>
    <property type="match status" value="1"/>
</dbReference>
<protein>
    <submittedName>
        <fullName evidence="2">Ankyrin repeat-containing domain protein</fullName>
    </submittedName>
</protein>
<name>A0A9P9JX74_FUSSL</name>
<dbReference type="PANTHER" id="PTHR24118:SF99">
    <property type="entry name" value="POTE ANKYRIN DOMAIN FAMILY MEMBER 3C-RELATED"/>
    <property type="match status" value="1"/>
</dbReference>
<dbReference type="Gene3D" id="1.25.40.20">
    <property type="entry name" value="Ankyrin repeat-containing domain"/>
    <property type="match status" value="1"/>
</dbReference>
<dbReference type="PROSITE" id="PS50088">
    <property type="entry name" value="ANK_REPEAT"/>
    <property type="match status" value="2"/>
</dbReference>
<gene>
    <name evidence="2" type="ORF">B0J15DRAFT_517818</name>
</gene>
<dbReference type="InterPro" id="IPR036770">
    <property type="entry name" value="Ankyrin_rpt-contain_sf"/>
</dbReference>
<keyword evidence="3" id="KW-1185">Reference proteome</keyword>
<dbReference type="AlphaFoldDB" id="A0A9P9JX74"/>
<dbReference type="EMBL" id="JAGTJS010000030">
    <property type="protein sequence ID" value="KAH7232124.1"/>
    <property type="molecule type" value="Genomic_DNA"/>
</dbReference>
<organism evidence="2 3">
    <name type="scientific">Fusarium solani</name>
    <name type="common">Filamentous fungus</name>
    <dbReference type="NCBI Taxonomy" id="169388"/>
    <lineage>
        <taxon>Eukaryota</taxon>
        <taxon>Fungi</taxon>
        <taxon>Dikarya</taxon>
        <taxon>Ascomycota</taxon>
        <taxon>Pezizomycotina</taxon>
        <taxon>Sordariomycetes</taxon>
        <taxon>Hypocreomycetidae</taxon>
        <taxon>Hypocreales</taxon>
        <taxon>Nectriaceae</taxon>
        <taxon>Fusarium</taxon>
        <taxon>Fusarium solani species complex</taxon>
    </lineage>
</organism>